<evidence type="ECO:0000313" key="2">
    <source>
        <dbReference type="EMBL" id="THB61582.1"/>
    </source>
</evidence>
<keyword evidence="3" id="KW-1185">Reference proteome</keyword>
<proteinExistence type="predicted"/>
<protein>
    <recommendedName>
        <fullName evidence="1">Transposase DDE domain-containing protein</fullName>
    </recommendedName>
</protein>
<dbReference type="EMBL" id="SDGV01000010">
    <property type="protein sequence ID" value="THB61582.1"/>
    <property type="molecule type" value="Genomic_DNA"/>
</dbReference>
<evidence type="ECO:0000259" key="1">
    <source>
        <dbReference type="Pfam" id="PF13751"/>
    </source>
</evidence>
<dbReference type="Proteomes" id="UP000310506">
    <property type="component" value="Unassembled WGS sequence"/>
</dbReference>
<dbReference type="InterPro" id="IPR025668">
    <property type="entry name" value="Tnp_DDE_dom"/>
</dbReference>
<sequence>MKKVIDKIALISERYNALKFVRPEPRCRDCPLQHEGLCQKVIKIKQSRDYLRYNYPARGSQSWKQLYAKRSAVERMNTYLKENYQLNRTRFHQSHHVVVEHLMIQLAYNAKKFTNQRLNYRKSKEIAV</sequence>
<dbReference type="AlphaFoldDB" id="A0A4S3B453"/>
<name>A0A4S3B453_9ENTE</name>
<feature type="domain" description="Transposase DDE" evidence="1">
    <location>
        <begin position="23"/>
        <end position="113"/>
    </location>
</feature>
<evidence type="ECO:0000313" key="3">
    <source>
        <dbReference type="Proteomes" id="UP000310506"/>
    </source>
</evidence>
<dbReference type="OrthoDB" id="2198621at2"/>
<organism evidence="2 3">
    <name type="scientific">Vagococcus silagei</name>
    <dbReference type="NCBI Taxonomy" id="2508885"/>
    <lineage>
        <taxon>Bacteria</taxon>
        <taxon>Bacillati</taxon>
        <taxon>Bacillota</taxon>
        <taxon>Bacilli</taxon>
        <taxon>Lactobacillales</taxon>
        <taxon>Enterococcaceae</taxon>
        <taxon>Vagococcus</taxon>
    </lineage>
</organism>
<reference evidence="2 3" key="1">
    <citation type="submission" date="2019-01" db="EMBL/GenBank/DDBJ databases">
        <title>Vagococcus silagei sp. nov. isolated from brewer's grain.</title>
        <authorList>
            <person name="Guu J.-R."/>
        </authorList>
    </citation>
    <scope>NUCLEOTIDE SEQUENCE [LARGE SCALE GENOMIC DNA]</scope>
    <source>
        <strain evidence="2 3">2B-2</strain>
    </source>
</reference>
<accession>A0A4S3B453</accession>
<comment type="caution">
    <text evidence="2">The sequence shown here is derived from an EMBL/GenBank/DDBJ whole genome shotgun (WGS) entry which is preliminary data.</text>
</comment>
<dbReference type="Pfam" id="PF13751">
    <property type="entry name" value="DDE_Tnp_1_6"/>
    <property type="match status" value="1"/>
</dbReference>
<gene>
    <name evidence="2" type="ORF">ESZ54_03770</name>
</gene>